<evidence type="ECO:0000256" key="1">
    <source>
        <dbReference type="SAM" id="Phobius"/>
    </source>
</evidence>
<evidence type="ECO:0000313" key="2">
    <source>
        <dbReference type="EMBL" id="CAK9310788.1"/>
    </source>
</evidence>
<keyword evidence="1" id="KW-1133">Transmembrane helix</keyword>
<sequence length="457" mass="48244">MASSTITNPAMFAPHFPLLQLPSFCHHSLLHGRLSASAPASVSRSSFRRVNGGDTQLLSPSSPSRYRNSTRNVKVKSQLRHPIIAPDDSWGTWTALFAIGTLGLWSEKTKIGSTVSAALVSTLVGLAASNFGIIPYEAIPYSIVMEFLLPLSVPLLLFRADMRHIILSTGTLLGVFLLGSVATIIGTVVAFLMVPMRSLGPDNWKIAAALMGSYIGGSVNYVAISEALGVSPSVLAAGVAADNVICALYFVALFALASRTPPEPLASTDDASTDKDFDHGTKLPVLQTATAVVTSFAICKFVTWITHICKIQGANLPGITAVVVILATILPKQFNYLAPAADTIALILMQVFFAVVGASGSVWYVINNTPSIFMFALVQVTVHLAVILGFGKLFSIDLKLLLLASNANIGGPTTACGMATAKGWRSLVVPSILAGIFGITIATFLGVGFGLMILRHM</sequence>
<evidence type="ECO:0008006" key="4">
    <source>
        <dbReference type="Google" id="ProtNLM"/>
    </source>
</evidence>
<dbReference type="Pfam" id="PF05684">
    <property type="entry name" value="DUF819"/>
    <property type="match status" value="1"/>
</dbReference>
<dbReference type="EMBL" id="OZ021744">
    <property type="protein sequence ID" value="CAK9310788.1"/>
    <property type="molecule type" value="Genomic_DNA"/>
</dbReference>
<feature type="transmembrane region" description="Helical" evidence="1">
    <location>
        <begin position="285"/>
        <end position="306"/>
    </location>
</feature>
<feature type="transmembrane region" description="Helical" evidence="1">
    <location>
        <begin position="343"/>
        <end position="366"/>
    </location>
</feature>
<feature type="transmembrane region" description="Helical" evidence="1">
    <location>
        <begin position="139"/>
        <end position="158"/>
    </location>
</feature>
<gene>
    <name evidence="2" type="ORF">CITCOLO1_LOCUS2426</name>
</gene>
<feature type="transmembrane region" description="Helical" evidence="1">
    <location>
        <begin position="206"/>
        <end position="223"/>
    </location>
</feature>
<keyword evidence="3" id="KW-1185">Reference proteome</keyword>
<keyword evidence="1" id="KW-0472">Membrane</keyword>
<dbReference type="PANTHER" id="PTHR34289">
    <property type="entry name" value="PROTEIN, PUTATIVE (DUF819)-RELATED"/>
    <property type="match status" value="1"/>
</dbReference>
<name>A0ABP0XRJ2_9ROSI</name>
<feature type="transmembrane region" description="Helical" evidence="1">
    <location>
        <begin position="373"/>
        <end position="394"/>
    </location>
</feature>
<reference evidence="2 3" key="1">
    <citation type="submission" date="2024-03" db="EMBL/GenBank/DDBJ databases">
        <authorList>
            <person name="Gkanogiannis A."/>
            <person name="Becerra Lopez-Lavalle L."/>
        </authorList>
    </citation>
    <scope>NUCLEOTIDE SEQUENCE [LARGE SCALE GENOMIC DNA]</scope>
</reference>
<feature type="transmembrane region" description="Helical" evidence="1">
    <location>
        <begin position="313"/>
        <end position="331"/>
    </location>
</feature>
<organism evidence="2 3">
    <name type="scientific">Citrullus colocynthis</name>
    <name type="common">colocynth</name>
    <dbReference type="NCBI Taxonomy" id="252529"/>
    <lineage>
        <taxon>Eukaryota</taxon>
        <taxon>Viridiplantae</taxon>
        <taxon>Streptophyta</taxon>
        <taxon>Embryophyta</taxon>
        <taxon>Tracheophyta</taxon>
        <taxon>Spermatophyta</taxon>
        <taxon>Magnoliopsida</taxon>
        <taxon>eudicotyledons</taxon>
        <taxon>Gunneridae</taxon>
        <taxon>Pentapetalae</taxon>
        <taxon>rosids</taxon>
        <taxon>fabids</taxon>
        <taxon>Cucurbitales</taxon>
        <taxon>Cucurbitaceae</taxon>
        <taxon>Benincaseae</taxon>
        <taxon>Citrullus</taxon>
    </lineage>
</organism>
<feature type="transmembrane region" description="Helical" evidence="1">
    <location>
        <begin position="111"/>
        <end position="133"/>
    </location>
</feature>
<evidence type="ECO:0000313" key="3">
    <source>
        <dbReference type="Proteomes" id="UP001642487"/>
    </source>
</evidence>
<feature type="transmembrane region" description="Helical" evidence="1">
    <location>
        <begin position="235"/>
        <end position="257"/>
    </location>
</feature>
<protein>
    <recommendedName>
        <fullName evidence="4">Membrane protein YjcL</fullName>
    </recommendedName>
</protein>
<dbReference type="Proteomes" id="UP001642487">
    <property type="component" value="Chromosome 10"/>
</dbReference>
<proteinExistence type="predicted"/>
<dbReference type="InterPro" id="IPR008537">
    <property type="entry name" value="DUF819"/>
</dbReference>
<feature type="transmembrane region" description="Helical" evidence="1">
    <location>
        <begin position="432"/>
        <end position="454"/>
    </location>
</feature>
<keyword evidence="1" id="KW-0812">Transmembrane</keyword>
<feature type="transmembrane region" description="Helical" evidence="1">
    <location>
        <begin position="170"/>
        <end position="194"/>
    </location>
</feature>
<accession>A0ABP0XRJ2</accession>
<dbReference type="PANTHER" id="PTHR34289:SF5">
    <property type="entry name" value="KERATIN-ASSOCIATED PROTEIN (DUF819)"/>
    <property type="match status" value="1"/>
</dbReference>